<name>K2I3I5_9RHOB</name>
<organism evidence="12 13">
    <name type="scientific">Oceaniovalibus guishaninsula JLT2003</name>
    <dbReference type="NCBI Taxonomy" id="1231392"/>
    <lineage>
        <taxon>Bacteria</taxon>
        <taxon>Pseudomonadati</taxon>
        <taxon>Pseudomonadota</taxon>
        <taxon>Alphaproteobacteria</taxon>
        <taxon>Rhodobacterales</taxon>
        <taxon>Roseobacteraceae</taxon>
        <taxon>Oceaniovalibus</taxon>
    </lineage>
</organism>
<dbReference type="InterPro" id="IPR050626">
    <property type="entry name" value="Peptidase_M16"/>
</dbReference>
<comment type="caution">
    <text evidence="12">The sequence shown here is derived from an EMBL/GenBank/DDBJ whole genome shotgun (WGS) entry which is preliminary data.</text>
</comment>
<feature type="signal peptide" evidence="9">
    <location>
        <begin position="1"/>
        <end position="21"/>
    </location>
</feature>
<feature type="chain" id="PRO_5003858479" evidence="9">
    <location>
        <begin position="22"/>
        <end position="466"/>
    </location>
</feature>
<dbReference type="PANTHER" id="PTHR43690">
    <property type="entry name" value="NARDILYSIN"/>
    <property type="match status" value="1"/>
</dbReference>
<dbReference type="GO" id="GO:0006508">
    <property type="term" value="P:proteolysis"/>
    <property type="evidence" value="ECO:0007669"/>
    <property type="project" value="UniProtKB-KW"/>
</dbReference>
<evidence type="ECO:0000256" key="1">
    <source>
        <dbReference type="ARBA" id="ARBA00001947"/>
    </source>
</evidence>
<comment type="similarity">
    <text evidence="2 8">Belongs to the peptidase M16 family.</text>
</comment>
<evidence type="ECO:0000256" key="2">
    <source>
        <dbReference type="ARBA" id="ARBA00007261"/>
    </source>
</evidence>
<keyword evidence="5" id="KW-0378">Hydrolase</keyword>
<reference evidence="12 13" key="1">
    <citation type="journal article" date="2012" name="J. Bacteriol.">
        <title>Draft Genome Sequence of Oceaniovalibus guishaninsula JLT2003T.</title>
        <authorList>
            <person name="Tang K."/>
            <person name="Liu K."/>
            <person name="Jiao N."/>
        </authorList>
    </citation>
    <scope>NUCLEOTIDE SEQUENCE [LARGE SCALE GENOMIC DNA]</scope>
    <source>
        <strain evidence="12 13">JLT2003</strain>
    </source>
</reference>
<evidence type="ECO:0000256" key="4">
    <source>
        <dbReference type="ARBA" id="ARBA00022723"/>
    </source>
</evidence>
<keyword evidence="3" id="KW-0645">Protease</keyword>
<dbReference type="MEROPS" id="M16.019"/>
<evidence type="ECO:0000259" key="11">
    <source>
        <dbReference type="Pfam" id="PF05193"/>
    </source>
</evidence>
<keyword evidence="13" id="KW-1185">Reference proteome</keyword>
<evidence type="ECO:0000259" key="10">
    <source>
        <dbReference type="Pfam" id="PF00675"/>
    </source>
</evidence>
<comment type="cofactor">
    <cofactor evidence="1">
        <name>Zn(2+)</name>
        <dbReference type="ChEBI" id="CHEBI:29105"/>
    </cofactor>
</comment>
<dbReference type="Pfam" id="PF05193">
    <property type="entry name" value="Peptidase_M16_C"/>
    <property type="match status" value="1"/>
</dbReference>
<evidence type="ECO:0000256" key="8">
    <source>
        <dbReference type="RuleBase" id="RU004447"/>
    </source>
</evidence>
<evidence type="ECO:0000256" key="3">
    <source>
        <dbReference type="ARBA" id="ARBA00022670"/>
    </source>
</evidence>
<dbReference type="Proteomes" id="UP000006765">
    <property type="component" value="Unassembled WGS sequence"/>
</dbReference>
<keyword evidence="9" id="KW-0732">Signal</keyword>
<feature type="domain" description="Peptidase M16 C-terminal" evidence="11">
    <location>
        <begin position="191"/>
        <end position="371"/>
    </location>
</feature>
<feature type="domain" description="Peptidase M16 N-terminal" evidence="10">
    <location>
        <begin position="36"/>
        <end position="180"/>
    </location>
</feature>
<dbReference type="GO" id="GO:0004222">
    <property type="term" value="F:metalloendopeptidase activity"/>
    <property type="evidence" value="ECO:0007669"/>
    <property type="project" value="InterPro"/>
</dbReference>
<evidence type="ECO:0000313" key="12">
    <source>
        <dbReference type="EMBL" id="EKE43460.1"/>
    </source>
</evidence>
<protein>
    <submittedName>
        <fullName evidence="12">Putative peptidase</fullName>
    </submittedName>
</protein>
<gene>
    <name evidence="12" type="ORF">OCGS_2498</name>
</gene>
<evidence type="ECO:0000256" key="6">
    <source>
        <dbReference type="ARBA" id="ARBA00022833"/>
    </source>
</evidence>
<dbReference type="eggNOG" id="COG0612">
    <property type="taxonomic scope" value="Bacteria"/>
</dbReference>
<dbReference type="AlphaFoldDB" id="K2I3I5"/>
<keyword evidence="7" id="KW-0482">Metalloprotease</keyword>
<proteinExistence type="inferred from homology"/>
<dbReference type="EMBL" id="AMGO01000054">
    <property type="protein sequence ID" value="EKE43460.1"/>
    <property type="molecule type" value="Genomic_DNA"/>
</dbReference>
<evidence type="ECO:0000313" key="13">
    <source>
        <dbReference type="Proteomes" id="UP000006765"/>
    </source>
</evidence>
<dbReference type="GO" id="GO:0046872">
    <property type="term" value="F:metal ion binding"/>
    <property type="evidence" value="ECO:0007669"/>
    <property type="project" value="UniProtKB-KW"/>
</dbReference>
<dbReference type="STRING" id="1231392.OCGS_2498"/>
<evidence type="ECO:0000256" key="9">
    <source>
        <dbReference type="SAM" id="SignalP"/>
    </source>
</evidence>
<dbReference type="PANTHER" id="PTHR43690:SF17">
    <property type="entry name" value="PROTEIN YHJJ"/>
    <property type="match status" value="1"/>
</dbReference>
<dbReference type="InterPro" id="IPR011765">
    <property type="entry name" value="Pept_M16_N"/>
</dbReference>
<dbReference type="InterPro" id="IPR011249">
    <property type="entry name" value="Metalloenz_LuxS/M16"/>
</dbReference>
<dbReference type="InterPro" id="IPR007863">
    <property type="entry name" value="Peptidase_M16_C"/>
</dbReference>
<sequence length="466" mass="50723">MPRLSVLACLAALLLAPPLQAADVTSFTLDNGMDVVVLEDHRAPVVVHMVWYRAGAADEPWGKSGIAHYLEHLMFKGTDDLAPGEFSRVVAANGGTDNAFTSQDYTAYFQRVAADKLGLMMEMEADRMRDLSIDDADIATELRVVQEERRQRTDTDPGALFGEQRDAAQYQNHPYGIPVIGWMHEVEALGLEDALDFYRTYYAPNNAILIVAGDVTPDEVRALAEEHYGPLEPTADLPPRTRPQEPPQLAERRIELTDARVAQPYVARTYLAPERDAGDQRQAAALTLLAAILGDGQASELSRRLQFGTGEALFATAFYNGTALDDTTFGLVIVPAPGVSLDEAEQALDREIASFLKDGVDPAQLDRIKMQIRAGQIYEEDDVASLARRYGMALTSGLTVADVEAWPDILQSVNGDEIVAAARDVFDRDHAVTGRLSAPERAVATIPATPVEPSAAMDAAGQEMTQ</sequence>
<accession>K2I3I5</accession>
<dbReference type="SUPFAM" id="SSF63411">
    <property type="entry name" value="LuxS/MPP-like metallohydrolase"/>
    <property type="match status" value="2"/>
</dbReference>
<dbReference type="PROSITE" id="PS00143">
    <property type="entry name" value="INSULINASE"/>
    <property type="match status" value="1"/>
</dbReference>
<dbReference type="PATRIC" id="fig|1231392.3.peg.2512"/>
<dbReference type="RefSeq" id="WP_007427650.1">
    <property type="nucleotide sequence ID" value="NZ_AMGO01000054.1"/>
</dbReference>
<evidence type="ECO:0000256" key="5">
    <source>
        <dbReference type="ARBA" id="ARBA00022801"/>
    </source>
</evidence>
<dbReference type="Gene3D" id="3.30.830.10">
    <property type="entry name" value="Metalloenzyme, LuxS/M16 peptidase-like"/>
    <property type="match status" value="2"/>
</dbReference>
<keyword evidence="4" id="KW-0479">Metal-binding</keyword>
<evidence type="ECO:0000256" key="7">
    <source>
        <dbReference type="ARBA" id="ARBA00023049"/>
    </source>
</evidence>
<keyword evidence="6" id="KW-0862">Zinc</keyword>
<dbReference type="OrthoDB" id="9811314at2"/>
<dbReference type="InterPro" id="IPR001431">
    <property type="entry name" value="Pept_M16_Zn_BS"/>
</dbReference>
<dbReference type="Pfam" id="PF00675">
    <property type="entry name" value="Peptidase_M16"/>
    <property type="match status" value="1"/>
</dbReference>